<keyword evidence="4" id="KW-0175">Coiled coil</keyword>
<evidence type="ECO:0000256" key="3">
    <source>
        <dbReference type="ARBA" id="ARBA00023242"/>
    </source>
</evidence>
<proteinExistence type="predicted"/>
<dbReference type="AlphaFoldDB" id="A0A177WDR4"/>
<dbReference type="STRING" id="403673.A0A177WDR4"/>
<feature type="region of interest" description="Disordered" evidence="5">
    <location>
        <begin position="984"/>
        <end position="1038"/>
    </location>
</feature>
<organism evidence="6 7">
    <name type="scientific">Batrachochytrium dendrobatidis (strain JEL423)</name>
    <dbReference type="NCBI Taxonomy" id="403673"/>
    <lineage>
        <taxon>Eukaryota</taxon>
        <taxon>Fungi</taxon>
        <taxon>Fungi incertae sedis</taxon>
        <taxon>Chytridiomycota</taxon>
        <taxon>Chytridiomycota incertae sedis</taxon>
        <taxon>Chytridiomycetes</taxon>
        <taxon>Rhizophydiales</taxon>
        <taxon>Rhizophydiales incertae sedis</taxon>
        <taxon>Batrachochytrium</taxon>
    </lineage>
</organism>
<feature type="compositionally biased region" description="Basic residues" evidence="5">
    <location>
        <begin position="113"/>
        <end position="122"/>
    </location>
</feature>
<dbReference type="EMBL" id="DS022300">
    <property type="protein sequence ID" value="OAJ37521.1"/>
    <property type="molecule type" value="Genomic_DNA"/>
</dbReference>
<evidence type="ECO:0000313" key="7">
    <source>
        <dbReference type="Proteomes" id="UP000077115"/>
    </source>
</evidence>
<feature type="compositionally biased region" description="Basic and acidic residues" evidence="5">
    <location>
        <begin position="25"/>
        <end position="40"/>
    </location>
</feature>
<reference evidence="6 7" key="1">
    <citation type="submission" date="2006-10" db="EMBL/GenBank/DDBJ databases">
        <title>The Genome Sequence of Batrachochytrium dendrobatidis JEL423.</title>
        <authorList>
            <consortium name="The Broad Institute Genome Sequencing Platform"/>
            <person name="Birren B."/>
            <person name="Lander E."/>
            <person name="Galagan J."/>
            <person name="Cuomo C."/>
            <person name="Devon K."/>
            <person name="Jaffe D."/>
            <person name="Butler J."/>
            <person name="Alvarez P."/>
            <person name="Gnerre S."/>
            <person name="Grabherr M."/>
            <person name="Kleber M."/>
            <person name="Mauceli E."/>
            <person name="Brockman W."/>
            <person name="Young S."/>
            <person name="LaButti K."/>
            <person name="Sykes S."/>
            <person name="DeCaprio D."/>
            <person name="Crawford M."/>
            <person name="Koehrsen M."/>
            <person name="Engels R."/>
            <person name="Montgomery P."/>
            <person name="Pearson M."/>
            <person name="Howarth C."/>
            <person name="Larson L."/>
            <person name="White J."/>
            <person name="O'Leary S."/>
            <person name="Kodira C."/>
            <person name="Zeng Q."/>
            <person name="Yandava C."/>
            <person name="Alvarado L."/>
            <person name="Longcore J."/>
            <person name="James T."/>
        </authorList>
    </citation>
    <scope>NUCLEOTIDE SEQUENCE [LARGE SCALE GENOMIC DNA]</scope>
    <source>
        <strain evidence="6 7">JEL423</strain>
    </source>
</reference>
<feature type="compositionally biased region" description="Basic and acidic residues" evidence="5">
    <location>
        <begin position="799"/>
        <end position="813"/>
    </location>
</feature>
<feature type="region of interest" description="Disordered" evidence="5">
    <location>
        <begin position="761"/>
        <end position="930"/>
    </location>
</feature>
<keyword evidence="2" id="KW-0597">Phosphoprotein</keyword>
<feature type="region of interest" description="Disordered" evidence="5">
    <location>
        <begin position="630"/>
        <end position="678"/>
    </location>
</feature>
<feature type="compositionally biased region" description="Polar residues" evidence="5">
    <location>
        <begin position="644"/>
        <end position="656"/>
    </location>
</feature>
<sequence>MVGLYGKTKSAHKSSNRKSSHIKNPRKDSKPFKSTSRDAEDMYEEVDSDEDARKILARRGGGGGAVGRTLDDVGTIDFTVNEIDEEDDEELDDSEAFNSSDEEKYGIFFLSNKTKKTEKKTKKQDNSNGINMDETNEKSESEDSEDSEDDQADDGDYMDISDMLNQNGGSQTKPDILKSTLSEPSNHHKSINNQSKASSTFSMLLSNNSDYLGSDDDNANSTDLHDIMYSDNNESDGDTEDLSKLSTFIQNMSNDRSDASRKRKRLPEFTEAFGESEFGLEAKSKSNTLHSRKKIELDDLVGVIDDDINFNNLKKQLEIHDREGKKQAVAAPLPHVVQDRLNRQAAYLEAKKEVSKWSAVVKKNREADSLSFPMGLSQTNHITSGALIGKFSPMTDLEKEIEQMLRESGLVEQKQKEMEELELNKISSKELIERQNELAKMRSLMFYKEQKQKRIAKIKSKTYHKIHKKKDKTDNLSVEELKKLDPEFAQDKIEQMELDRAKERMSLKHRNVGKWAKQILGKNDIDSESRQALALQLKKHDELKRRIRGVDSDDSDGYADLALDLDGKEFVEDAAEARRKGISQLDALDAEIRDEDNSSGKGLLSMKFMQRGLAQQKKEARELAQQARLDLEREEDENDGVVKPNSTVDKSQSDGNTGRKVFGPQSRSSGAKTLDFDDDNTEEFKMDVDMNLHSVRASGPVTIDFKTSTFKSNRLDVKSNNIPLEKSQKHLFKVESFDLEDEKQSTFVGDANKTKITALKPAAFPSLSTEVTKPLDPIESSKSKSIHEAPSNKSATKPNKLDKTSSENQHHESDDDANPWLTSVSETAVQKSLSGAHSHDRKINKANKAQAKLSQQVRETRKVLNEHDNDDDSLELEGLEDEKPATPTPNTHEPSSFASNKKNASSTLSKQNGAKFTSVVDDSETDSDVEARAENARPAMVHKLHATALNQVDLMRMAFANDDVLTDFQEEKKRITMKDEPVAPVEVPGWGSWSGPGLLNSGNSKKNKHKKGDEQKGSKKKTDTPTAATSLKSGPRRADSDLSHVIINTKAMSKVSKYVLPELPHGFYTSEQYERMIQMPLGREWNTQSVHGKLVKPRVQTKLGTVIQPPKLLAKKSTTKKNK</sequence>
<dbReference type="PANTHER" id="PTHR14150:SF12">
    <property type="entry name" value="U3 SMALL NUCLEOLAR RNA-ASSOCIATED PROTEIN 14 HOMOLOG A"/>
    <property type="match status" value="1"/>
</dbReference>
<feature type="compositionally biased region" description="Acidic residues" evidence="5">
    <location>
        <begin position="868"/>
        <end position="880"/>
    </location>
</feature>
<dbReference type="VEuPathDB" id="FungiDB:BDEG_21533"/>
<feature type="compositionally biased region" description="Basic and acidic residues" evidence="5">
    <location>
        <begin position="858"/>
        <end position="867"/>
    </location>
</feature>
<feature type="compositionally biased region" description="Polar residues" evidence="5">
    <location>
        <begin position="191"/>
        <end position="211"/>
    </location>
</feature>
<keyword evidence="3" id="KW-0539">Nucleus</keyword>
<feature type="coiled-coil region" evidence="4">
    <location>
        <begin position="394"/>
        <end position="438"/>
    </location>
</feature>
<feature type="compositionally biased region" description="Basic residues" evidence="5">
    <location>
        <begin position="9"/>
        <end position="24"/>
    </location>
</feature>
<evidence type="ECO:0000256" key="2">
    <source>
        <dbReference type="ARBA" id="ARBA00022553"/>
    </source>
</evidence>
<feature type="compositionally biased region" description="Acidic residues" evidence="5">
    <location>
        <begin position="82"/>
        <end position="95"/>
    </location>
</feature>
<dbReference type="InterPro" id="IPR006709">
    <property type="entry name" value="SSU_processome_Utp14"/>
</dbReference>
<accession>A0A177WDR4</accession>
<evidence type="ECO:0000256" key="1">
    <source>
        <dbReference type="ARBA" id="ARBA00004604"/>
    </source>
</evidence>
<feature type="region of interest" description="Disordered" evidence="5">
    <location>
        <begin position="1"/>
        <end position="240"/>
    </location>
</feature>
<dbReference type="Proteomes" id="UP000077115">
    <property type="component" value="Unassembled WGS sequence"/>
</dbReference>
<dbReference type="GO" id="GO:0006364">
    <property type="term" value="P:rRNA processing"/>
    <property type="evidence" value="ECO:0007669"/>
    <property type="project" value="InterPro"/>
</dbReference>
<feature type="compositionally biased region" description="Acidic residues" evidence="5">
    <location>
        <begin position="142"/>
        <end position="159"/>
    </location>
</feature>
<evidence type="ECO:0000256" key="4">
    <source>
        <dbReference type="SAM" id="Coils"/>
    </source>
</evidence>
<dbReference type="OrthoDB" id="277439at2759"/>
<dbReference type="PANTHER" id="PTHR14150">
    <property type="entry name" value="U3 SMALL NUCLEOLAR RNA-ASSOCIATED PROTEIN 14"/>
    <property type="match status" value="1"/>
</dbReference>
<evidence type="ECO:0000313" key="6">
    <source>
        <dbReference type="EMBL" id="OAJ37521.1"/>
    </source>
</evidence>
<evidence type="ECO:0000256" key="5">
    <source>
        <dbReference type="SAM" id="MobiDB-lite"/>
    </source>
</evidence>
<reference evidence="6 7" key="2">
    <citation type="submission" date="2016-05" db="EMBL/GenBank/DDBJ databases">
        <title>Lineage-specific infection strategies underlie the spectrum of fungal disease in amphibians.</title>
        <authorList>
            <person name="Cuomo C.A."/>
            <person name="Farrer R.A."/>
            <person name="James T."/>
            <person name="Longcore J."/>
            <person name="Birren B."/>
        </authorList>
    </citation>
    <scope>NUCLEOTIDE SEQUENCE [LARGE SCALE GENOMIC DNA]</scope>
    <source>
        <strain evidence="6 7">JEL423</strain>
    </source>
</reference>
<protein>
    <submittedName>
        <fullName evidence="6">Uncharacterized protein</fullName>
    </submittedName>
</protein>
<feature type="compositionally biased region" description="Polar residues" evidence="5">
    <location>
        <begin position="820"/>
        <end position="835"/>
    </location>
</feature>
<dbReference type="Pfam" id="PF04615">
    <property type="entry name" value="Utp14"/>
    <property type="match status" value="1"/>
</dbReference>
<feature type="compositionally biased region" description="Basic and acidic residues" evidence="5">
    <location>
        <begin position="1011"/>
        <end position="1023"/>
    </location>
</feature>
<comment type="subcellular location">
    <subcellularLocation>
        <location evidence="1">Nucleus</location>
        <location evidence="1">Nucleolus</location>
    </subcellularLocation>
</comment>
<feature type="compositionally biased region" description="Polar residues" evidence="5">
    <location>
        <begin position="163"/>
        <end position="184"/>
    </location>
</feature>
<feature type="compositionally biased region" description="Acidic residues" evidence="5">
    <location>
        <begin position="41"/>
        <end position="50"/>
    </location>
</feature>
<dbReference type="GO" id="GO:0032040">
    <property type="term" value="C:small-subunit processome"/>
    <property type="evidence" value="ECO:0007669"/>
    <property type="project" value="InterPro"/>
</dbReference>
<gene>
    <name evidence="6" type="ORF">BDEG_21533</name>
</gene>
<feature type="compositionally biased region" description="Low complexity" evidence="5">
    <location>
        <begin position="895"/>
        <end position="906"/>
    </location>
</feature>
<dbReference type="eggNOG" id="KOG2172">
    <property type="taxonomic scope" value="Eukaryota"/>
</dbReference>
<name>A0A177WDR4_BATDL</name>